<organism evidence="1 2">
    <name type="scientific">Conidiobolus coronatus (strain ATCC 28846 / CBS 209.66 / NRRL 28638)</name>
    <name type="common">Delacroixia coronata</name>
    <dbReference type="NCBI Taxonomy" id="796925"/>
    <lineage>
        <taxon>Eukaryota</taxon>
        <taxon>Fungi</taxon>
        <taxon>Fungi incertae sedis</taxon>
        <taxon>Zoopagomycota</taxon>
        <taxon>Entomophthoromycotina</taxon>
        <taxon>Entomophthoromycetes</taxon>
        <taxon>Entomophthorales</taxon>
        <taxon>Ancylistaceae</taxon>
        <taxon>Conidiobolus</taxon>
    </lineage>
</organism>
<keyword evidence="2" id="KW-1185">Reference proteome</keyword>
<reference evidence="1 2" key="1">
    <citation type="journal article" date="2015" name="Genome Biol. Evol.">
        <title>Phylogenomic analyses indicate that early fungi evolved digesting cell walls of algal ancestors of land plants.</title>
        <authorList>
            <person name="Chang Y."/>
            <person name="Wang S."/>
            <person name="Sekimoto S."/>
            <person name="Aerts A.L."/>
            <person name="Choi C."/>
            <person name="Clum A."/>
            <person name="LaButti K.M."/>
            <person name="Lindquist E.A."/>
            <person name="Yee Ngan C."/>
            <person name="Ohm R.A."/>
            <person name="Salamov A.A."/>
            <person name="Grigoriev I.V."/>
            <person name="Spatafora J.W."/>
            <person name="Berbee M.L."/>
        </authorList>
    </citation>
    <scope>NUCLEOTIDE SEQUENCE [LARGE SCALE GENOMIC DNA]</scope>
    <source>
        <strain evidence="1 2">NRRL 28638</strain>
    </source>
</reference>
<sequence>MEKLARLAGTSKSTVENRLKQINSNGGVISYVSKKSEIKITNGLLICLIDENPNLNLKELANLPGVCVMTISTNFKLINSNDEKSISKTKTTNQSLVSFISNNPDLNMKELAKLVGISQSTL</sequence>
<protein>
    <submittedName>
        <fullName evidence="1">Uncharacterized protein</fullName>
    </submittedName>
</protein>
<proteinExistence type="predicted"/>
<accession>A0A137P0H6</accession>
<gene>
    <name evidence="1" type="ORF">CONCODRAFT_9369</name>
</gene>
<dbReference type="Proteomes" id="UP000070444">
    <property type="component" value="Unassembled WGS sequence"/>
</dbReference>
<name>A0A137P0H6_CONC2</name>
<evidence type="ECO:0000313" key="1">
    <source>
        <dbReference type="EMBL" id="KXN68401.1"/>
    </source>
</evidence>
<dbReference type="EMBL" id="KQ964578">
    <property type="protein sequence ID" value="KXN68401.1"/>
    <property type="molecule type" value="Genomic_DNA"/>
</dbReference>
<dbReference type="AlphaFoldDB" id="A0A137P0H6"/>
<evidence type="ECO:0000313" key="2">
    <source>
        <dbReference type="Proteomes" id="UP000070444"/>
    </source>
</evidence>